<dbReference type="Gene3D" id="3.40.190.10">
    <property type="entry name" value="Periplasmic binding protein-like II"/>
    <property type="match status" value="2"/>
</dbReference>
<keyword evidence="5" id="KW-1185">Reference proteome</keyword>
<dbReference type="InterPro" id="IPR001638">
    <property type="entry name" value="Solute-binding_3/MltF_N"/>
</dbReference>
<keyword evidence="1" id="KW-0732">Signal</keyword>
<evidence type="ECO:0000259" key="3">
    <source>
        <dbReference type="SMART" id="SM00062"/>
    </source>
</evidence>
<dbReference type="RefSeq" id="WP_219618415.1">
    <property type="nucleotide sequence ID" value="NZ_BJME01000015.1"/>
</dbReference>
<feature type="region of interest" description="Disordered" evidence="2">
    <location>
        <begin position="23"/>
        <end position="44"/>
    </location>
</feature>
<dbReference type="CDD" id="cd01004">
    <property type="entry name" value="PBP2_MidA_like"/>
    <property type="match status" value="1"/>
</dbReference>
<evidence type="ECO:0000313" key="5">
    <source>
        <dbReference type="Proteomes" id="UP000234525"/>
    </source>
</evidence>
<dbReference type="EMBL" id="FXZB01000026">
    <property type="protein sequence ID" value="SMX95450.1"/>
    <property type="molecule type" value="Genomic_DNA"/>
</dbReference>
<reference evidence="4" key="1">
    <citation type="submission" date="2017-03" db="EMBL/GenBank/DDBJ databases">
        <authorList>
            <person name="Monnet C."/>
        </authorList>
    </citation>
    <scope>NUCLEOTIDE SEQUENCE [LARGE SCALE GENOMIC DNA]</scope>
    <source>
        <strain evidence="4">ATCC 9175</strain>
    </source>
</reference>
<dbReference type="SUPFAM" id="SSF53850">
    <property type="entry name" value="Periplasmic binding protein-like II"/>
    <property type="match status" value="1"/>
</dbReference>
<protein>
    <submittedName>
        <fullName evidence="4">Polar amino acid transport system substrate-binding protein</fullName>
    </submittedName>
</protein>
<evidence type="ECO:0000256" key="2">
    <source>
        <dbReference type="SAM" id="MobiDB-lite"/>
    </source>
</evidence>
<organism evidence="4 5">
    <name type="scientific">Brevibacterium aurantiacum</name>
    <dbReference type="NCBI Taxonomy" id="273384"/>
    <lineage>
        <taxon>Bacteria</taxon>
        <taxon>Bacillati</taxon>
        <taxon>Actinomycetota</taxon>
        <taxon>Actinomycetes</taxon>
        <taxon>Micrococcales</taxon>
        <taxon>Brevibacteriaceae</taxon>
        <taxon>Brevibacterium</taxon>
    </lineage>
</organism>
<comment type="caution">
    <text evidence="4">The sequence shown here is derived from an EMBL/GenBank/DDBJ whole genome shotgun (WGS) entry which is preliminary data.</text>
</comment>
<name>A0A2H1K6T7_BREAU</name>
<evidence type="ECO:0000313" key="4">
    <source>
        <dbReference type="EMBL" id="SMX95450.1"/>
    </source>
</evidence>
<sequence length="305" mass="32474">MRKLRTLSAAMMITALGLTGCTVEPEGANSKSSSDSASETVLEPNQKLHDALPEDIKKEGTIAAVNSGSFPPYVVIDANNEVTGATAEVGEAIGQILDVKIEHNTVDGLASVLGGMDADRYDLSLGPVGDYEDRHAQATFIDWVQEFVVFAVEKGNPKSITGLDTTCGTRIAVQAGGSAERVIKDQSKKCAESGKESVDVQAYKDQPSAVLSVESSRADAFFSSQAPLTYFVEQSDGALELTATGKANGFDDILQGGLVPKDSPLEETMLEAFKILFESGRYEEIMTEYGLEDNMLEKPGVNMGS</sequence>
<evidence type="ECO:0000256" key="1">
    <source>
        <dbReference type="ARBA" id="ARBA00022729"/>
    </source>
</evidence>
<dbReference type="Pfam" id="PF00497">
    <property type="entry name" value="SBP_bac_3"/>
    <property type="match status" value="1"/>
</dbReference>
<dbReference type="AlphaFoldDB" id="A0A2H1K6T7"/>
<dbReference type="Proteomes" id="UP000234525">
    <property type="component" value="Unassembled WGS sequence"/>
</dbReference>
<dbReference type="PROSITE" id="PS51257">
    <property type="entry name" value="PROKAR_LIPOPROTEIN"/>
    <property type="match status" value="1"/>
</dbReference>
<dbReference type="SMART" id="SM00062">
    <property type="entry name" value="PBPb"/>
    <property type="match status" value="1"/>
</dbReference>
<dbReference type="PANTHER" id="PTHR35936">
    <property type="entry name" value="MEMBRANE-BOUND LYTIC MUREIN TRANSGLYCOSYLASE F"/>
    <property type="match status" value="1"/>
</dbReference>
<gene>
    <name evidence="4" type="ORF">BAUR9175_03190</name>
</gene>
<dbReference type="PANTHER" id="PTHR35936:SF17">
    <property type="entry name" value="ARGININE-BINDING EXTRACELLULAR PROTEIN ARTP"/>
    <property type="match status" value="1"/>
</dbReference>
<accession>A0A2H1K6T7</accession>
<feature type="domain" description="Solute-binding protein family 3/N-terminal" evidence="3">
    <location>
        <begin position="59"/>
        <end position="293"/>
    </location>
</feature>
<proteinExistence type="predicted"/>